<feature type="non-terminal residue" evidence="2">
    <location>
        <position position="1"/>
    </location>
</feature>
<name>A0A815YC01_9BILA</name>
<protein>
    <submittedName>
        <fullName evidence="2">Uncharacterized protein</fullName>
    </submittedName>
</protein>
<dbReference type="EMBL" id="CAJNOG010008689">
    <property type="protein sequence ID" value="CAF1569591.1"/>
    <property type="molecule type" value="Genomic_DNA"/>
</dbReference>
<reference evidence="2" key="1">
    <citation type="submission" date="2021-02" db="EMBL/GenBank/DDBJ databases">
        <authorList>
            <person name="Nowell W R."/>
        </authorList>
    </citation>
    <scope>NUCLEOTIDE SEQUENCE</scope>
</reference>
<evidence type="ECO:0000313" key="2">
    <source>
        <dbReference type="EMBL" id="CAF1569591.1"/>
    </source>
</evidence>
<accession>A0A815YC01</accession>
<feature type="compositionally biased region" description="Polar residues" evidence="1">
    <location>
        <begin position="66"/>
        <end position="79"/>
    </location>
</feature>
<feature type="compositionally biased region" description="Low complexity" evidence="1">
    <location>
        <begin position="47"/>
        <end position="60"/>
    </location>
</feature>
<evidence type="ECO:0000256" key="1">
    <source>
        <dbReference type="SAM" id="MobiDB-lite"/>
    </source>
</evidence>
<gene>
    <name evidence="2" type="ORF">JYZ213_LOCUS47284</name>
</gene>
<organism evidence="2 3">
    <name type="scientific">Adineta steineri</name>
    <dbReference type="NCBI Taxonomy" id="433720"/>
    <lineage>
        <taxon>Eukaryota</taxon>
        <taxon>Metazoa</taxon>
        <taxon>Spiralia</taxon>
        <taxon>Gnathifera</taxon>
        <taxon>Rotifera</taxon>
        <taxon>Eurotatoria</taxon>
        <taxon>Bdelloidea</taxon>
        <taxon>Adinetida</taxon>
        <taxon>Adinetidae</taxon>
        <taxon>Adineta</taxon>
    </lineage>
</organism>
<proteinExistence type="predicted"/>
<sequence length="79" mass="8923">FQCLKQKKTSSLTTQNNFFPFLPTTSITNQNKYNNIQSLSNQLQQTNLSMPSSHIQQQQQPPSPSWNNTSIPHGFPATS</sequence>
<feature type="region of interest" description="Disordered" evidence="1">
    <location>
        <begin position="47"/>
        <end position="79"/>
    </location>
</feature>
<dbReference type="AlphaFoldDB" id="A0A815YC01"/>
<comment type="caution">
    <text evidence="2">The sequence shown here is derived from an EMBL/GenBank/DDBJ whole genome shotgun (WGS) entry which is preliminary data.</text>
</comment>
<evidence type="ECO:0000313" key="3">
    <source>
        <dbReference type="Proteomes" id="UP000663845"/>
    </source>
</evidence>
<dbReference type="Proteomes" id="UP000663845">
    <property type="component" value="Unassembled WGS sequence"/>
</dbReference>